<sequence length="116" mass="12597">MKTRRARSVGQERPRPPAEWLARAEAAGGLLAPAPQLLEWTERVILAADGPLHNPDHAHLVDADLAFLWASSGFEKAGRVVLGQAERGQALRLLLIGPAGWPTSSCELHRRADLVL</sequence>
<gene>
    <name evidence="2" type="ORF">AL504_31415</name>
</gene>
<dbReference type="Pfam" id="PF18894">
    <property type="entry name" value="PhageMetallopep"/>
    <property type="match status" value="1"/>
</dbReference>
<accession>A0A2L0PTK2</accession>
<dbReference type="EMBL" id="CP014060">
    <property type="protein sequence ID" value="AUZ18038.1"/>
    <property type="molecule type" value="Genomic_DNA"/>
</dbReference>
<protein>
    <recommendedName>
        <fullName evidence="1">Putative phage metallopeptidase domain-containing protein</fullName>
    </recommendedName>
</protein>
<reference evidence="3" key="1">
    <citation type="submission" date="2015-12" db="EMBL/GenBank/DDBJ databases">
        <title>FDA dAtabase for Regulatory Grade micrObial Sequences (FDA-ARGOS): Supporting development and validation of Infectious Disease Dx tests.</title>
        <authorList>
            <person name="Case J."/>
            <person name="Tallon L."/>
            <person name="Sadzewicz L."/>
            <person name="Sengamalay N."/>
            <person name="Ott S."/>
            <person name="Godinez A."/>
            <person name="Nagaraj S."/>
            <person name="Nadendla S."/>
            <person name="Sichtig H."/>
        </authorList>
    </citation>
    <scope>NUCLEOTIDE SEQUENCE [LARGE SCALE GENOMIC DNA]</scope>
    <source>
        <strain evidence="3">FDAARGOS_147</strain>
    </source>
</reference>
<dbReference type="InterPro" id="IPR043998">
    <property type="entry name" value="Put_Metallopep"/>
</dbReference>
<evidence type="ECO:0000313" key="2">
    <source>
        <dbReference type="EMBL" id="AUZ18038.1"/>
    </source>
</evidence>
<dbReference type="Proteomes" id="UP000060602">
    <property type="component" value="Chromosome"/>
</dbReference>
<dbReference type="AlphaFoldDB" id="A0A2L0PTK2"/>
<proteinExistence type="predicted"/>
<dbReference type="RefSeq" id="WP_081105035.1">
    <property type="nucleotide sequence ID" value="NZ_CP014060.2"/>
</dbReference>
<feature type="domain" description="Putative phage metallopeptidase" evidence="1">
    <location>
        <begin position="39"/>
        <end position="88"/>
    </location>
</feature>
<name>A0A2L0PTK2_ALCXX</name>
<organism evidence="2 3">
    <name type="scientific">Alcaligenes xylosoxydans xylosoxydans</name>
    <name type="common">Achromobacter xylosoxidans</name>
    <dbReference type="NCBI Taxonomy" id="85698"/>
    <lineage>
        <taxon>Bacteria</taxon>
        <taxon>Pseudomonadati</taxon>
        <taxon>Pseudomonadota</taxon>
        <taxon>Betaproteobacteria</taxon>
        <taxon>Burkholderiales</taxon>
        <taxon>Alcaligenaceae</taxon>
        <taxon>Achromobacter</taxon>
    </lineage>
</organism>
<evidence type="ECO:0000259" key="1">
    <source>
        <dbReference type="Pfam" id="PF18894"/>
    </source>
</evidence>
<evidence type="ECO:0000313" key="3">
    <source>
        <dbReference type="Proteomes" id="UP000060602"/>
    </source>
</evidence>